<dbReference type="PANTHER" id="PTHR47027">
    <property type="entry name" value="REVERSE TRANSCRIPTASE DOMAIN-CONTAINING PROTEIN"/>
    <property type="match status" value="1"/>
</dbReference>
<keyword evidence="2" id="KW-1185">Reference proteome</keyword>
<comment type="caution">
    <text evidence="1">The sequence shown here is derived from an EMBL/GenBank/DDBJ whole genome shotgun (WGS) entry which is preliminary data.</text>
</comment>
<dbReference type="EMBL" id="CAJVCH010542912">
    <property type="protein sequence ID" value="CAG7827288.1"/>
    <property type="molecule type" value="Genomic_DNA"/>
</dbReference>
<reference evidence="1" key="1">
    <citation type="submission" date="2021-06" db="EMBL/GenBank/DDBJ databases">
        <authorList>
            <person name="Hodson N. C."/>
            <person name="Mongue J. A."/>
            <person name="Jaron S. K."/>
        </authorList>
    </citation>
    <scope>NUCLEOTIDE SEQUENCE</scope>
</reference>
<sequence>VALGGLSSVNHLLLADDNVTIAESKMGLQKKIDALSDYCVENFLSINLSKTKVIVFRNGGKLLNSWKWQLKGEQIEVVPEYTYLGVKFSASGSFRSAGKEMKRKAIATIGPALKMLSLSRTDSWESRIKILDSVVIPTMTYASEVLLPTHSEWKQEESKSTSELSSGH</sequence>
<dbReference type="Proteomes" id="UP000708208">
    <property type="component" value="Unassembled WGS sequence"/>
</dbReference>
<evidence type="ECO:0008006" key="3">
    <source>
        <dbReference type="Google" id="ProtNLM"/>
    </source>
</evidence>
<dbReference type="OrthoDB" id="1421278at2759"/>
<name>A0A8J2L721_9HEXA</name>
<evidence type="ECO:0000313" key="2">
    <source>
        <dbReference type="Proteomes" id="UP000708208"/>
    </source>
</evidence>
<accession>A0A8J2L721</accession>
<protein>
    <recommendedName>
        <fullName evidence="3">Reverse transcriptase</fullName>
    </recommendedName>
</protein>
<feature type="non-terminal residue" evidence="1">
    <location>
        <position position="1"/>
    </location>
</feature>
<dbReference type="PANTHER" id="PTHR47027:SF20">
    <property type="entry name" value="REVERSE TRANSCRIPTASE-LIKE PROTEIN WITH RNA-DIRECTED DNA POLYMERASE DOMAIN"/>
    <property type="match status" value="1"/>
</dbReference>
<organism evidence="1 2">
    <name type="scientific">Allacma fusca</name>
    <dbReference type="NCBI Taxonomy" id="39272"/>
    <lineage>
        <taxon>Eukaryota</taxon>
        <taxon>Metazoa</taxon>
        <taxon>Ecdysozoa</taxon>
        <taxon>Arthropoda</taxon>
        <taxon>Hexapoda</taxon>
        <taxon>Collembola</taxon>
        <taxon>Symphypleona</taxon>
        <taxon>Sminthuridae</taxon>
        <taxon>Allacma</taxon>
    </lineage>
</organism>
<dbReference type="AlphaFoldDB" id="A0A8J2L721"/>
<gene>
    <name evidence="1" type="ORF">AFUS01_LOCUS37280</name>
</gene>
<evidence type="ECO:0000313" key="1">
    <source>
        <dbReference type="EMBL" id="CAG7827288.1"/>
    </source>
</evidence>
<proteinExistence type="predicted"/>